<reference evidence="2 3" key="1">
    <citation type="submission" date="2016-07" db="EMBL/GenBank/DDBJ databases">
        <title>Draft genome sequence of Prauserella muralis DSM 45305, isolated from a mould-covered wall in an indoor environment.</title>
        <authorList>
            <person name="Ruckert C."/>
            <person name="Albersmeier A."/>
            <person name="Jiang C.-L."/>
            <person name="Jiang Y."/>
            <person name="Kalinowski J."/>
            <person name="Schneider O."/>
            <person name="Winkler A."/>
            <person name="Zotchev S.B."/>
        </authorList>
    </citation>
    <scope>NUCLEOTIDE SEQUENCE [LARGE SCALE GENOMIC DNA]</scope>
    <source>
        <strain evidence="2 3">DSM 45305</strain>
    </source>
</reference>
<sequence>MTVERLSGQSWAQAFTSFRSSAFRWEAQGVYREPAEQGPMSDFLAGRKPDMSFMDGYLARVKQQTVGSLRYSRVRVLTEPLNDYLRFQLSFTHLNVEAGEDIRLLPEVRRCELGLPMEDFWLFDDEWAARMHFGDEGFTHADVVTDDTTLNRFREIRDLAWREAIPFADYG</sequence>
<evidence type="ECO:0000313" key="3">
    <source>
        <dbReference type="Proteomes" id="UP000249915"/>
    </source>
</evidence>
<dbReference type="EMBL" id="MASW01000006">
    <property type="protein sequence ID" value="PXY21108.1"/>
    <property type="molecule type" value="Genomic_DNA"/>
</dbReference>
<evidence type="ECO:0000259" key="1">
    <source>
        <dbReference type="Pfam" id="PF21806"/>
    </source>
</evidence>
<dbReference type="Pfam" id="PF21806">
    <property type="entry name" value="DUF6879"/>
    <property type="match status" value="1"/>
</dbReference>
<evidence type="ECO:0000313" key="2">
    <source>
        <dbReference type="EMBL" id="PXY21108.1"/>
    </source>
</evidence>
<dbReference type="RefSeq" id="WP_146771088.1">
    <property type="nucleotide sequence ID" value="NZ_MASW01000006.1"/>
</dbReference>
<gene>
    <name evidence="2" type="ORF">BAY60_26950</name>
</gene>
<protein>
    <recommendedName>
        <fullName evidence="1">DUF6879 domain-containing protein</fullName>
    </recommendedName>
</protein>
<dbReference type="Proteomes" id="UP000249915">
    <property type="component" value="Unassembled WGS sequence"/>
</dbReference>
<dbReference type="InterPro" id="IPR049244">
    <property type="entry name" value="DUF6879"/>
</dbReference>
<dbReference type="OrthoDB" id="3821358at2"/>
<keyword evidence="3" id="KW-1185">Reference proteome</keyword>
<dbReference type="AlphaFoldDB" id="A0A2V4ALD8"/>
<comment type="caution">
    <text evidence="2">The sequence shown here is derived from an EMBL/GenBank/DDBJ whole genome shotgun (WGS) entry which is preliminary data.</text>
</comment>
<accession>A0A2V4ALD8</accession>
<feature type="domain" description="DUF6879" evidence="1">
    <location>
        <begin position="10"/>
        <end position="170"/>
    </location>
</feature>
<proteinExistence type="predicted"/>
<organism evidence="2 3">
    <name type="scientific">Prauserella muralis</name>
    <dbReference type="NCBI Taxonomy" id="588067"/>
    <lineage>
        <taxon>Bacteria</taxon>
        <taxon>Bacillati</taxon>
        <taxon>Actinomycetota</taxon>
        <taxon>Actinomycetes</taxon>
        <taxon>Pseudonocardiales</taxon>
        <taxon>Pseudonocardiaceae</taxon>
        <taxon>Prauserella</taxon>
    </lineage>
</organism>
<name>A0A2V4ALD8_9PSEU</name>